<keyword evidence="13" id="KW-1185">Reference proteome</keyword>
<reference evidence="12 13" key="1">
    <citation type="journal article" date="2019" name="Int. J. Syst. Evol. Microbiol.">
        <title>The Global Catalogue of Microorganisms (GCM) 10K type strain sequencing project: providing services to taxonomists for standard genome sequencing and annotation.</title>
        <authorList>
            <consortium name="The Broad Institute Genomics Platform"/>
            <consortium name="The Broad Institute Genome Sequencing Center for Infectious Disease"/>
            <person name="Wu L."/>
            <person name="Ma J."/>
        </authorList>
    </citation>
    <scope>NUCLEOTIDE SEQUENCE [LARGE SCALE GENOMIC DNA]</scope>
    <source>
        <strain evidence="12 13">JCM 10671</strain>
    </source>
</reference>
<comment type="similarity">
    <text evidence="3">Belongs to the CitM (TC 2.A.11) transporter family.</text>
</comment>
<evidence type="ECO:0000256" key="5">
    <source>
        <dbReference type="ARBA" id="ARBA00022475"/>
    </source>
</evidence>
<sequence>MGLVMALVLLAVTLAAAIVRPPRFTEAVVAVPAAALCVLGPTNVRTAADEVEAIAPTLGFLAAVLVLGRLCAREGLFRWAGAVLSAAARGRPSALLAWVLFVGTTITTVLSLDATVVLFTPVVIAAAVRVRTPARPHLHATVHLANSASLLLPVSNLTNLLAYEASGLSFARFAALMALPLLVVLVVEYVGTRVCFAGDLRPAATAPVPDRTAGPDERAPVLALAVLVVTLAGLVASSPLGIHPGWVVAAAALVLAGKQWRGAGPTPVDLVRWCEPGFLLFVAALAVVVRTATDEGLGDVVDGLVDQPDTLAGLLVIAVVGAVAANLLNNLPATLLLLPFVAPSGSGPVLALLLGVNIGPNLTYVGSLASMLWLRVSRSEGAHPKLADFTRHGLVTVPVALLGATAALWASLHTIGA</sequence>
<feature type="transmembrane region" description="Helical" evidence="10">
    <location>
        <begin position="310"/>
        <end position="329"/>
    </location>
</feature>
<feature type="transmembrane region" description="Helical" evidence="10">
    <location>
        <begin position="270"/>
        <end position="289"/>
    </location>
</feature>
<name>A0ABN1GUP6_9ACTN</name>
<feature type="transmembrane region" description="Helical" evidence="10">
    <location>
        <begin position="53"/>
        <end position="72"/>
    </location>
</feature>
<comment type="similarity">
    <text evidence="2">Belongs to the ArsB family.</text>
</comment>
<dbReference type="InterPro" id="IPR004680">
    <property type="entry name" value="Cit_transptr-like_dom"/>
</dbReference>
<dbReference type="Proteomes" id="UP001500957">
    <property type="component" value="Unassembled WGS sequence"/>
</dbReference>
<feature type="transmembrane region" description="Helical" evidence="10">
    <location>
        <begin position="93"/>
        <end position="112"/>
    </location>
</feature>
<evidence type="ECO:0000256" key="2">
    <source>
        <dbReference type="ARBA" id="ARBA00006433"/>
    </source>
</evidence>
<gene>
    <name evidence="12" type="ORF">GCM10009547_23320</name>
</gene>
<keyword evidence="9 10" id="KW-0472">Membrane</keyword>
<dbReference type="InterPro" id="IPR000802">
    <property type="entry name" value="Arsenical_pump_ArsB"/>
</dbReference>
<evidence type="ECO:0000256" key="6">
    <source>
        <dbReference type="ARBA" id="ARBA00022692"/>
    </source>
</evidence>
<dbReference type="PANTHER" id="PTHR43302:SF5">
    <property type="entry name" value="TRANSPORTER ARSB-RELATED"/>
    <property type="match status" value="1"/>
</dbReference>
<feature type="transmembrane region" description="Helical" evidence="10">
    <location>
        <begin position="221"/>
        <end position="242"/>
    </location>
</feature>
<proteinExistence type="inferred from homology"/>
<evidence type="ECO:0000259" key="11">
    <source>
        <dbReference type="Pfam" id="PF03600"/>
    </source>
</evidence>
<evidence type="ECO:0000256" key="7">
    <source>
        <dbReference type="ARBA" id="ARBA00022849"/>
    </source>
</evidence>
<feature type="transmembrane region" description="Helical" evidence="10">
    <location>
        <begin position="394"/>
        <end position="412"/>
    </location>
</feature>
<feature type="transmembrane region" description="Helical" evidence="10">
    <location>
        <begin position="170"/>
        <end position="191"/>
    </location>
</feature>
<protein>
    <submittedName>
        <fullName evidence="12">ArsB/NhaD family transporter</fullName>
    </submittedName>
</protein>
<keyword evidence="8 10" id="KW-1133">Transmembrane helix</keyword>
<evidence type="ECO:0000313" key="13">
    <source>
        <dbReference type="Proteomes" id="UP001500957"/>
    </source>
</evidence>
<keyword evidence="6 10" id="KW-0812">Transmembrane</keyword>
<comment type="caution">
    <text evidence="12">The sequence shown here is derived from an EMBL/GenBank/DDBJ whole genome shotgun (WGS) entry which is preliminary data.</text>
</comment>
<evidence type="ECO:0000313" key="12">
    <source>
        <dbReference type="EMBL" id="GAA0620113.1"/>
    </source>
</evidence>
<keyword evidence="7" id="KW-0059">Arsenical resistance</keyword>
<evidence type="ECO:0000256" key="10">
    <source>
        <dbReference type="SAM" id="Phobius"/>
    </source>
</evidence>
<dbReference type="Pfam" id="PF03600">
    <property type="entry name" value="CitMHS"/>
    <property type="match status" value="1"/>
</dbReference>
<evidence type="ECO:0000256" key="3">
    <source>
        <dbReference type="ARBA" id="ARBA00009843"/>
    </source>
</evidence>
<organism evidence="12 13">
    <name type="scientific">Sporichthya brevicatena</name>
    <dbReference type="NCBI Taxonomy" id="171442"/>
    <lineage>
        <taxon>Bacteria</taxon>
        <taxon>Bacillati</taxon>
        <taxon>Actinomycetota</taxon>
        <taxon>Actinomycetes</taxon>
        <taxon>Sporichthyales</taxon>
        <taxon>Sporichthyaceae</taxon>
        <taxon>Sporichthya</taxon>
    </lineage>
</organism>
<keyword evidence="5" id="KW-1003">Cell membrane</keyword>
<evidence type="ECO:0000256" key="4">
    <source>
        <dbReference type="ARBA" id="ARBA00022448"/>
    </source>
</evidence>
<evidence type="ECO:0000256" key="1">
    <source>
        <dbReference type="ARBA" id="ARBA00004651"/>
    </source>
</evidence>
<evidence type="ECO:0000256" key="8">
    <source>
        <dbReference type="ARBA" id="ARBA00022989"/>
    </source>
</evidence>
<evidence type="ECO:0000256" key="9">
    <source>
        <dbReference type="ARBA" id="ARBA00023136"/>
    </source>
</evidence>
<dbReference type="EMBL" id="BAAAHE010000017">
    <property type="protein sequence ID" value="GAA0620113.1"/>
    <property type="molecule type" value="Genomic_DNA"/>
</dbReference>
<keyword evidence="4" id="KW-0813">Transport</keyword>
<feature type="domain" description="Citrate transporter-like" evidence="11">
    <location>
        <begin position="27"/>
        <end position="344"/>
    </location>
</feature>
<dbReference type="PRINTS" id="PR00758">
    <property type="entry name" value="ARSENICPUMP"/>
</dbReference>
<dbReference type="RefSeq" id="WP_344604857.1">
    <property type="nucleotide sequence ID" value="NZ_BAAAHE010000017.1"/>
</dbReference>
<accession>A0ABN1GUP6</accession>
<dbReference type="PANTHER" id="PTHR43302">
    <property type="entry name" value="TRANSPORTER ARSB-RELATED"/>
    <property type="match status" value="1"/>
</dbReference>
<comment type="subcellular location">
    <subcellularLocation>
        <location evidence="1">Cell membrane</location>
        <topology evidence="1">Multi-pass membrane protein</topology>
    </subcellularLocation>
</comment>